<dbReference type="InterPro" id="IPR012896">
    <property type="entry name" value="Integrin_bsu_tail"/>
</dbReference>
<evidence type="ECO:0000256" key="3">
    <source>
        <dbReference type="ARBA" id="ARBA00022536"/>
    </source>
</evidence>
<organism evidence="14 15">
    <name type="scientific">Plectus sambesii</name>
    <dbReference type="NCBI Taxonomy" id="2011161"/>
    <lineage>
        <taxon>Eukaryota</taxon>
        <taxon>Metazoa</taxon>
        <taxon>Ecdysozoa</taxon>
        <taxon>Nematoda</taxon>
        <taxon>Chromadorea</taxon>
        <taxon>Plectida</taxon>
        <taxon>Plectina</taxon>
        <taxon>Plectoidea</taxon>
        <taxon>Plectidae</taxon>
        <taxon>Plectus</taxon>
    </lineage>
</organism>
<evidence type="ECO:0000256" key="5">
    <source>
        <dbReference type="ARBA" id="ARBA00022729"/>
    </source>
</evidence>
<dbReference type="GO" id="GO:0033627">
    <property type="term" value="P:cell adhesion mediated by integrin"/>
    <property type="evidence" value="ECO:0007669"/>
    <property type="project" value="TreeGrafter"/>
</dbReference>
<dbReference type="InterPro" id="IPR057243">
    <property type="entry name" value="Integrin_I-EGF_CS"/>
</dbReference>
<dbReference type="PANTHER" id="PTHR10082:SF60">
    <property type="entry name" value="INTEGRIN BETA-PS"/>
    <property type="match status" value="1"/>
</dbReference>
<name>A0A914VB87_9BILA</name>
<dbReference type="GO" id="GO:0016477">
    <property type="term" value="P:cell migration"/>
    <property type="evidence" value="ECO:0007669"/>
    <property type="project" value="TreeGrafter"/>
</dbReference>
<comment type="subcellular location">
    <subcellularLocation>
        <location evidence="1">Membrane</location>
        <topology evidence="1">Single-pass type I membrane protein</topology>
    </subcellularLocation>
</comment>
<dbReference type="Pfam" id="PF07974">
    <property type="entry name" value="EGF_2"/>
    <property type="match status" value="1"/>
</dbReference>
<evidence type="ECO:0000256" key="2">
    <source>
        <dbReference type="ARBA" id="ARBA00007449"/>
    </source>
</evidence>
<proteinExistence type="inferred from homology"/>
<dbReference type="WBParaSite" id="PSAMB.scaffold1733size28308.g14590.t1">
    <property type="protein sequence ID" value="PSAMB.scaffold1733size28308.g14590.t1"/>
    <property type="gene ID" value="PSAMB.scaffold1733size28308.g14590"/>
</dbReference>
<dbReference type="GO" id="GO:0008305">
    <property type="term" value="C:integrin complex"/>
    <property type="evidence" value="ECO:0007669"/>
    <property type="project" value="TreeGrafter"/>
</dbReference>
<dbReference type="Proteomes" id="UP000887566">
    <property type="component" value="Unplaced"/>
</dbReference>
<sequence length="261" mass="28455">MKKEQPLDAEELVPWVYAPQEIEEEPRRLALRRPTVLLALSVVLLASVVIGTMMKLHSPVARKDVDSTPNNLVACDQLQHQCKRTNESAICEGMGTCECGTCVCDQPEDGQQYHVSGTFCECDNWSCPAKDNATCSGNGQCKCGHCVCEIGYAGKDCSICTDGAHLALKHCDAYKECVLCHPSKSDPATESNCLQCPLNTNGTDSLTEKPIDEETAVQPCVLIDPIDSCAFEFVYIDNPDANITTVLIQKDKLCPVPVTLR</sequence>
<feature type="domain" description="Integrin beta subunit tail" evidence="13">
    <location>
        <begin position="171"/>
        <end position="259"/>
    </location>
</feature>
<keyword evidence="4 12" id="KW-0812">Transmembrane</keyword>
<evidence type="ECO:0000256" key="8">
    <source>
        <dbReference type="ARBA" id="ARBA00023037"/>
    </source>
</evidence>
<evidence type="ECO:0000256" key="1">
    <source>
        <dbReference type="ARBA" id="ARBA00004479"/>
    </source>
</evidence>
<protein>
    <submittedName>
        <fullName evidence="15">Integrin beta subunit tail domain-containing protein</fullName>
    </submittedName>
</protein>
<dbReference type="InterPro" id="IPR013111">
    <property type="entry name" value="EGF_extracell"/>
</dbReference>
<feature type="transmembrane region" description="Helical" evidence="12">
    <location>
        <begin position="36"/>
        <end position="54"/>
    </location>
</feature>
<dbReference type="SMART" id="SM01242">
    <property type="entry name" value="Integrin_B_tail"/>
    <property type="match status" value="1"/>
</dbReference>
<dbReference type="SUPFAM" id="SSF57196">
    <property type="entry name" value="EGF/Laminin"/>
    <property type="match status" value="1"/>
</dbReference>
<dbReference type="GO" id="GO:0007160">
    <property type="term" value="P:cell-matrix adhesion"/>
    <property type="evidence" value="ECO:0007669"/>
    <property type="project" value="TreeGrafter"/>
</dbReference>
<keyword evidence="11" id="KW-0325">Glycoprotein</keyword>
<dbReference type="PROSITE" id="PS00243">
    <property type="entry name" value="I_EGF_1"/>
    <property type="match status" value="1"/>
</dbReference>
<dbReference type="PANTHER" id="PTHR10082">
    <property type="entry name" value="INTEGRIN BETA SUBUNIT"/>
    <property type="match status" value="1"/>
</dbReference>
<dbReference type="GO" id="GO:0009986">
    <property type="term" value="C:cell surface"/>
    <property type="evidence" value="ECO:0007669"/>
    <property type="project" value="TreeGrafter"/>
</dbReference>
<dbReference type="GO" id="GO:0005925">
    <property type="term" value="C:focal adhesion"/>
    <property type="evidence" value="ECO:0007669"/>
    <property type="project" value="TreeGrafter"/>
</dbReference>
<evidence type="ECO:0000256" key="11">
    <source>
        <dbReference type="ARBA" id="ARBA00023180"/>
    </source>
</evidence>
<keyword evidence="9 12" id="KW-0472">Membrane</keyword>
<reference evidence="15" key="1">
    <citation type="submission" date="2022-11" db="UniProtKB">
        <authorList>
            <consortium name="WormBaseParasite"/>
        </authorList>
    </citation>
    <scope>IDENTIFICATION</scope>
</reference>
<dbReference type="GO" id="GO:0005178">
    <property type="term" value="F:integrin binding"/>
    <property type="evidence" value="ECO:0007669"/>
    <property type="project" value="TreeGrafter"/>
</dbReference>
<evidence type="ECO:0000256" key="9">
    <source>
        <dbReference type="ARBA" id="ARBA00023136"/>
    </source>
</evidence>
<evidence type="ECO:0000256" key="10">
    <source>
        <dbReference type="ARBA" id="ARBA00023157"/>
    </source>
</evidence>
<evidence type="ECO:0000256" key="12">
    <source>
        <dbReference type="SAM" id="Phobius"/>
    </source>
</evidence>
<comment type="similarity">
    <text evidence="2">Belongs to the integrin beta chain family.</text>
</comment>
<keyword evidence="5" id="KW-0732">Signal</keyword>
<keyword evidence="10" id="KW-1015">Disulfide bond</keyword>
<keyword evidence="14" id="KW-1185">Reference proteome</keyword>
<keyword evidence="7 12" id="KW-1133">Transmembrane helix</keyword>
<dbReference type="InterPro" id="IPR057073">
    <property type="entry name" value="EGF_integrin_2"/>
</dbReference>
<evidence type="ECO:0000259" key="13">
    <source>
        <dbReference type="SMART" id="SM01242"/>
    </source>
</evidence>
<dbReference type="FunFam" id="2.10.25.10:FF:000036">
    <property type="entry name" value="Integrin beta"/>
    <property type="match status" value="1"/>
</dbReference>
<keyword evidence="3" id="KW-0245">EGF-like domain</keyword>
<dbReference type="InterPro" id="IPR015812">
    <property type="entry name" value="Integrin_bsu"/>
</dbReference>
<evidence type="ECO:0000256" key="7">
    <source>
        <dbReference type="ARBA" id="ARBA00022989"/>
    </source>
</evidence>
<dbReference type="Pfam" id="PF23105">
    <property type="entry name" value="EGF_integrin"/>
    <property type="match status" value="1"/>
</dbReference>
<dbReference type="GO" id="GO:0007229">
    <property type="term" value="P:integrin-mediated signaling pathway"/>
    <property type="evidence" value="ECO:0007669"/>
    <property type="project" value="UniProtKB-KW"/>
</dbReference>
<dbReference type="Pfam" id="PF07965">
    <property type="entry name" value="Integrin_B_tail"/>
    <property type="match status" value="1"/>
</dbReference>
<keyword evidence="6" id="KW-0677">Repeat</keyword>
<dbReference type="SUPFAM" id="SSF69687">
    <property type="entry name" value="Integrin beta tail domain"/>
    <property type="match status" value="1"/>
</dbReference>
<evidence type="ECO:0000256" key="4">
    <source>
        <dbReference type="ARBA" id="ARBA00022692"/>
    </source>
</evidence>
<dbReference type="Gene3D" id="2.10.25.10">
    <property type="entry name" value="Laminin"/>
    <property type="match status" value="2"/>
</dbReference>
<evidence type="ECO:0000256" key="6">
    <source>
        <dbReference type="ARBA" id="ARBA00022737"/>
    </source>
</evidence>
<dbReference type="InterPro" id="IPR036349">
    <property type="entry name" value="Integrin_bsu_tail_dom_sf"/>
</dbReference>
<evidence type="ECO:0000313" key="15">
    <source>
        <dbReference type="WBParaSite" id="PSAMB.scaffold1733size28308.g14590.t1"/>
    </source>
</evidence>
<accession>A0A914VB87</accession>
<evidence type="ECO:0000313" key="14">
    <source>
        <dbReference type="Proteomes" id="UP000887566"/>
    </source>
</evidence>
<dbReference type="GO" id="GO:0098609">
    <property type="term" value="P:cell-cell adhesion"/>
    <property type="evidence" value="ECO:0007669"/>
    <property type="project" value="TreeGrafter"/>
</dbReference>
<keyword evidence="8" id="KW-0401">Integrin</keyword>
<dbReference type="AlphaFoldDB" id="A0A914VB87"/>